<reference evidence="2" key="1">
    <citation type="journal article" date="2021" name="Nat. Commun.">
        <title>Genetic determinants of endophytism in the Arabidopsis root mycobiome.</title>
        <authorList>
            <person name="Mesny F."/>
            <person name="Miyauchi S."/>
            <person name="Thiergart T."/>
            <person name="Pickel B."/>
            <person name="Atanasova L."/>
            <person name="Karlsson M."/>
            <person name="Huettel B."/>
            <person name="Barry K.W."/>
            <person name="Haridas S."/>
            <person name="Chen C."/>
            <person name="Bauer D."/>
            <person name="Andreopoulos W."/>
            <person name="Pangilinan J."/>
            <person name="LaButti K."/>
            <person name="Riley R."/>
            <person name="Lipzen A."/>
            <person name="Clum A."/>
            <person name="Drula E."/>
            <person name="Henrissat B."/>
            <person name="Kohler A."/>
            <person name="Grigoriev I.V."/>
            <person name="Martin F.M."/>
            <person name="Hacquard S."/>
        </authorList>
    </citation>
    <scope>NUCLEOTIDE SEQUENCE</scope>
    <source>
        <strain evidence="2">MPI-SDFR-AT-0073</strain>
    </source>
</reference>
<protein>
    <recommendedName>
        <fullName evidence="4">Secreted protein</fullName>
    </recommendedName>
</protein>
<proteinExistence type="predicted"/>
<evidence type="ECO:0000256" key="1">
    <source>
        <dbReference type="SAM" id="SignalP"/>
    </source>
</evidence>
<sequence>MMIFQQRFFSSIAVIAIHFVHPLLVLPRPTPPHRTWHRAAHANDRLSVRDKHIYSHRTDASAAGTDCTVCYLSLAQLVQNSVARQPPSSGNDEAERLPGLSMPPLSHLLTALPAIARADNCVLRWKFAAAESENEFPDHEVVFVLISPTVPFWHAARALLPMTGTSVLPRRRAGLRKFRIIPERCTFMPVQHPVASL</sequence>
<evidence type="ECO:0000313" key="3">
    <source>
        <dbReference type="Proteomes" id="UP000758603"/>
    </source>
</evidence>
<evidence type="ECO:0008006" key="4">
    <source>
        <dbReference type="Google" id="ProtNLM"/>
    </source>
</evidence>
<organism evidence="2 3">
    <name type="scientific">Truncatella angustata</name>
    <dbReference type="NCBI Taxonomy" id="152316"/>
    <lineage>
        <taxon>Eukaryota</taxon>
        <taxon>Fungi</taxon>
        <taxon>Dikarya</taxon>
        <taxon>Ascomycota</taxon>
        <taxon>Pezizomycotina</taxon>
        <taxon>Sordariomycetes</taxon>
        <taxon>Xylariomycetidae</taxon>
        <taxon>Amphisphaeriales</taxon>
        <taxon>Sporocadaceae</taxon>
        <taxon>Truncatella</taxon>
    </lineage>
</organism>
<feature type="signal peptide" evidence="1">
    <location>
        <begin position="1"/>
        <end position="27"/>
    </location>
</feature>
<dbReference type="AlphaFoldDB" id="A0A9P8US52"/>
<dbReference type="Proteomes" id="UP000758603">
    <property type="component" value="Unassembled WGS sequence"/>
</dbReference>
<dbReference type="EMBL" id="JAGPXC010000002">
    <property type="protein sequence ID" value="KAH6657359.1"/>
    <property type="molecule type" value="Genomic_DNA"/>
</dbReference>
<dbReference type="GeneID" id="70124216"/>
<feature type="chain" id="PRO_5040289178" description="Secreted protein" evidence="1">
    <location>
        <begin position="28"/>
        <end position="197"/>
    </location>
</feature>
<accession>A0A9P8US52</accession>
<gene>
    <name evidence="2" type="ORF">BKA67DRAFT_187276</name>
</gene>
<comment type="caution">
    <text evidence="2">The sequence shown here is derived from an EMBL/GenBank/DDBJ whole genome shotgun (WGS) entry which is preliminary data.</text>
</comment>
<evidence type="ECO:0000313" key="2">
    <source>
        <dbReference type="EMBL" id="KAH6657359.1"/>
    </source>
</evidence>
<name>A0A9P8US52_9PEZI</name>
<dbReference type="RefSeq" id="XP_045961593.1">
    <property type="nucleotide sequence ID" value="XM_046095323.1"/>
</dbReference>
<keyword evidence="1" id="KW-0732">Signal</keyword>
<keyword evidence="3" id="KW-1185">Reference proteome</keyword>